<gene>
    <name evidence="2" type="ORF">CALVIDRAFT_563369</name>
</gene>
<keyword evidence="3" id="KW-1185">Reference proteome</keyword>
<sequence length="64" mass="6982">MSPPPPLPAHHIFALSLTHSTPLHPNPHKENIPPSLSPSTQGYRVEFAPPPYYARGEGVLSSFI</sequence>
<proteinExistence type="predicted"/>
<reference evidence="2 3" key="1">
    <citation type="journal article" date="2016" name="Mol. Biol. Evol.">
        <title>Comparative Genomics of Early-Diverging Mushroom-Forming Fungi Provides Insights into the Origins of Lignocellulose Decay Capabilities.</title>
        <authorList>
            <person name="Nagy L.G."/>
            <person name="Riley R."/>
            <person name="Tritt A."/>
            <person name="Adam C."/>
            <person name="Daum C."/>
            <person name="Floudas D."/>
            <person name="Sun H."/>
            <person name="Yadav J.S."/>
            <person name="Pangilinan J."/>
            <person name="Larsson K.H."/>
            <person name="Matsuura K."/>
            <person name="Barry K."/>
            <person name="Labutti K."/>
            <person name="Kuo R."/>
            <person name="Ohm R.A."/>
            <person name="Bhattacharya S.S."/>
            <person name="Shirouzu T."/>
            <person name="Yoshinaga Y."/>
            <person name="Martin F.M."/>
            <person name="Grigoriev I.V."/>
            <person name="Hibbett D.S."/>
        </authorList>
    </citation>
    <scope>NUCLEOTIDE SEQUENCE [LARGE SCALE GENOMIC DNA]</scope>
    <source>
        <strain evidence="2 3">TUFC12733</strain>
    </source>
</reference>
<dbReference type="Proteomes" id="UP000076738">
    <property type="component" value="Unassembled WGS sequence"/>
</dbReference>
<name>A0A167MY80_CALVF</name>
<evidence type="ECO:0000313" key="3">
    <source>
        <dbReference type="Proteomes" id="UP000076738"/>
    </source>
</evidence>
<protein>
    <submittedName>
        <fullName evidence="2">Uncharacterized protein</fullName>
    </submittedName>
</protein>
<organism evidence="2 3">
    <name type="scientific">Calocera viscosa (strain TUFC12733)</name>
    <dbReference type="NCBI Taxonomy" id="1330018"/>
    <lineage>
        <taxon>Eukaryota</taxon>
        <taxon>Fungi</taxon>
        <taxon>Dikarya</taxon>
        <taxon>Basidiomycota</taxon>
        <taxon>Agaricomycotina</taxon>
        <taxon>Dacrymycetes</taxon>
        <taxon>Dacrymycetales</taxon>
        <taxon>Dacrymycetaceae</taxon>
        <taxon>Calocera</taxon>
    </lineage>
</organism>
<feature type="region of interest" description="Disordered" evidence="1">
    <location>
        <begin position="19"/>
        <end position="41"/>
    </location>
</feature>
<evidence type="ECO:0000256" key="1">
    <source>
        <dbReference type="SAM" id="MobiDB-lite"/>
    </source>
</evidence>
<dbReference type="EMBL" id="KV417281">
    <property type="protein sequence ID" value="KZO97166.1"/>
    <property type="molecule type" value="Genomic_DNA"/>
</dbReference>
<accession>A0A167MY80</accession>
<evidence type="ECO:0000313" key="2">
    <source>
        <dbReference type="EMBL" id="KZO97166.1"/>
    </source>
</evidence>
<dbReference type="AlphaFoldDB" id="A0A167MY80"/>